<dbReference type="CDD" id="cd00093">
    <property type="entry name" value="HTH_XRE"/>
    <property type="match status" value="1"/>
</dbReference>
<accession>A0ABQ3GNZ9</accession>
<dbReference type="EMBL" id="BMZR01000001">
    <property type="protein sequence ID" value="GHD25538.1"/>
    <property type="molecule type" value="Genomic_DNA"/>
</dbReference>
<dbReference type="PROSITE" id="PS50943">
    <property type="entry name" value="HTH_CROC1"/>
    <property type="match status" value="1"/>
</dbReference>
<evidence type="ECO:0000313" key="3">
    <source>
        <dbReference type="Proteomes" id="UP000610203"/>
    </source>
</evidence>
<feature type="domain" description="HTH cro/C1-type" evidence="1">
    <location>
        <begin position="20"/>
        <end position="69"/>
    </location>
</feature>
<name>A0ABQ3GNZ9_9GAMM</name>
<sequence length="113" mass="12851">MDNLTNELMAQIGNRMTTERQRLNFTQKDVYTALGLGATSLSRYEQGKRTLDLIQAHEFAALGYDMHYVLTGNRLGESASDLTEGEHAWLELYRQANDPDHLMKMARVFIAAE</sequence>
<dbReference type="Proteomes" id="UP000610203">
    <property type="component" value="Unassembled WGS sequence"/>
</dbReference>
<evidence type="ECO:0000259" key="1">
    <source>
        <dbReference type="PROSITE" id="PS50943"/>
    </source>
</evidence>
<organism evidence="2 3">
    <name type="scientific">Psychrobacter glaciei</name>
    <dbReference type="NCBI Taxonomy" id="619771"/>
    <lineage>
        <taxon>Bacteria</taxon>
        <taxon>Pseudomonadati</taxon>
        <taxon>Pseudomonadota</taxon>
        <taxon>Gammaproteobacteria</taxon>
        <taxon>Moraxellales</taxon>
        <taxon>Moraxellaceae</taxon>
        <taxon>Psychrobacter</taxon>
    </lineage>
</organism>
<gene>
    <name evidence="2" type="ORF">GCM10016272_01460</name>
</gene>
<keyword evidence="3" id="KW-1185">Reference proteome</keyword>
<dbReference type="InterPro" id="IPR001387">
    <property type="entry name" value="Cro/C1-type_HTH"/>
</dbReference>
<reference evidence="3" key="1">
    <citation type="journal article" date="2019" name="Int. J. Syst. Evol. Microbiol.">
        <title>The Global Catalogue of Microorganisms (GCM) 10K type strain sequencing project: providing services to taxonomists for standard genome sequencing and annotation.</title>
        <authorList>
            <consortium name="The Broad Institute Genomics Platform"/>
            <consortium name="The Broad Institute Genome Sequencing Center for Infectious Disease"/>
            <person name="Wu L."/>
            <person name="Ma J."/>
        </authorList>
    </citation>
    <scope>NUCLEOTIDE SEQUENCE [LARGE SCALE GENOMIC DNA]</scope>
    <source>
        <strain evidence="3">KCTC 42280</strain>
    </source>
</reference>
<dbReference type="Pfam" id="PF01381">
    <property type="entry name" value="HTH_3"/>
    <property type="match status" value="1"/>
</dbReference>
<dbReference type="InterPro" id="IPR010982">
    <property type="entry name" value="Lambda_DNA-bd_dom_sf"/>
</dbReference>
<dbReference type="Gene3D" id="1.10.260.40">
    <property type="entry name" value="lambda repressor-like DNA-binding domains"/>
    <property type="match status" value="1"/>
</dbReference>
<dbReference type="SMART" id="SM00530">
    <property type="entry name" value="HTH_XRE"/>
    <property type="match status" value="1"/>
</dbReference>
<dbReference type="RefSeq" id="WP_189580229.1">
    <property type="nucleotide sequence ID" value="NZ_BMZR01000001.1"/>
</dbReference>
<evidence type="ECO:0000313" key="2">
    <source>
        <dbReference type="EMBL" id="GHD25538.1"/>
    </source>
</evidence>
<protein>
    <recommendedName>
        <fullName evidence="1">HTH cro/C1-type domain-containing protein</fullName>
    </recommendedName>
</protein>
<proteinExistence type="predicted"/>
<comment type="caution">
    <text evidence="2">The sequence shown here is derived from an EMBL/GenBank/DDBJ whole genome shotgun (WGS) entry which is preliminary data.</text>
</comment>
<dbReference type="SUPFAM" id="SSF47413">
    <property type="entry name" value="lambda repressor-like DNA-binding domains"/>
    <property type="match status" value="1"/>
</dbReference>